<accession>A0A0L0H7A7</accession>
<dbReference type="RefSeq" id="XP_016605132.1">
    <property type="nucleotide sequence ID" value="XM_016757640.1"/>
</dbReference>
<feature type="domain" description="Receptor ligand binding region" evidence="11">
    <location>
        <begin position="52"/>
        <end position="412"/>
    </location>
</feature>
<evidence type="ECO:0000256" key="8">
    <source>
        <dbReference type="ARBA" id="ARBA00023224"/>
    </source>
</evidence>
<dbReference type="InParanoid" id="A0A0L0H7A7"/>
<organism evidence="12 13">
    <name type="scientific">Spizellomyces punctatus (strain DAOM BR117)</name>
    <dbReference type="NCBI Taxonomy" id="645134"/>
    <lineage>
        <taxon>Eukaryota</taxon>
        <taxon>Fungi</taxon>
        <taxon>Fungi incertae sedis</taxon>
        <taxon>Chytridiomycota</taxon>
        <taxon>Chytridiomycota incertae sedis</taxon>
        <taxon>Chytridiomycetes</taxon>
        <taxon>Spizellomycetales</taxon>
        <taxon>Spizellomycetaceae</taxon>
        <taxon>Spizellomyces</taxon>
    </lineage>
</organism>
<evidence type="ECO:0000256" key="5">
    <source>
        <dbReference type="ARBA" id="ARBA00023136"/>
    </source>
</evidence>
<keyword evidence="10" id="KW-0732">Signal</keyword>
<keyword evidence="4" id="KW-0297">G-protein coupled receptor</keyword>
<evidence type="ECO:0000313" key="13">
    <source>
        <dbReference type="Proteomes" id="UP000053201"/>
    </source>
</evidence>
<dbReference type="AlphaFoldDB" id="A0A0L0H7A7"/>
<evidence type="ECO:0000256" key="2">
    <source>
        <dbReference type="ARBA" id="ARBA00022692"/>
    </source>
</evidence>
<proteinExistence type="predicted"/>
<dbReference type="EMBL" id="KQ257465">
    <property type="protein sequence ID" value="KNC97092.1"/>
    <property type="molecule type" value="Genomic_DNA"/>
</dbReference>
<evidence type="ECO:0000256" key="9">
    <source>
        <dbReference type="SAM" id="Phobius"/>
    </source>
</evidence>
<evidence type="ECO:0000256" key="1">
    <source>
        <dbReference type="ARBA" id="ARBA00004370"/>
    </source>
</evidence>
<keyword evidence="2 9" id="KW-0812">Transmembrane</keyword>
<evidence type="ECO:0000256" key="10">
    <source>
        <dbReference type="SAM" id="SignalP"/>
    </source>
</evidence>
<dbReference type="STRING" id="645134.A0A0L0H7A7"/>
<dbReference type="OrthoDB" id="2112631at2759"/>
<keyword evidence="5 9" id="KW-0472">Membrane</keyword>
<feature type="transmembrane region" description="Helical" evidence="9">
    <location>
        <begin position="577"/>
        <end position="596"/>
    </location>
</feature>
<dbReference type="GO" id="GO:0004965">
    <property type="term" value="F:G protein-coupled GABA receptor activity"/>
    <property type="evidence" value="ECO:0007669"/>
    <property type="project" value="InterPro"/>
</dbReference>
<keyword evidence="3 9" id="KW-1133">Transmembrane helix</keyword>
<reference evidence="12 13" key="1">
    <citation type="submission" date="2009-08" db="EMBL/GenBank/DDBJ databases">
        <title>The Genome Sequence of Spizellomyces punctatus strain DAOM BR117.</title>
        <authorList>
            <consortium name="The Broad Institute Genome Sequencing Platform"/>
            <person name="Russ C."/>
            <person name="Cuomo C."/>
            <person name="Shea T."/>
            <person name="Young S.K."/>
            <person name="Zeng Q."/>
            <person name="Koehrsen M."/>
            <person name="Haas B."/>
            <person name="Borodovsky M."/>
            <person name="Guigo R."/>
            <person name="Alvarado L."/>
            <person name="Berlin A."/>
            <person name="Bochicchio J."/>
            <person name="Borenstein D."/>
            <person name="Chapman S."/>
            <person name="Chen Z."/>
            <person name="Engels R."/>
            <person name="Freedman E."/>
            <person name="Gellesch M."/>
            <person name="Goldberg J."/>
            <person name="Griggs A."/>
            <person name="Gujja S."/>
            <person name="Heiman D."/>
            <person name="Hepburn T."/>
            <person name="Howarth C."/>
            <person name="Jen D."/>
            <person name="Larson L."/>
            <person name="Lewis B."/>
            <person name="Mehta T."/>
            <person name="Park D."/>
            <person name="Pearson M."/>
            <person name="Roberts A."/>
            <person name="Saif S."/>
            <person name="Shenoy N."/>
            <person name="Sisk P."/>
            <person name="Stolte C."/>
            <person name="Sykes S."/>
            <person name="Thomson T."/>
            <person name="Walk T."/>
            <person name="White J."/>
            <person name="Yandava C."/>
            <person name="Burger G."/>
            <person name="Gray M.W."/>
            <person name="Holland P.W.H."/>
            <person name="King N."/>
            <person name="Lang F.B.F."/>
            <person name="Roger A.J."/>
            <person name="Ruiz-Trillo I."/>
            <person name="Lander E."/>
            <person name="Nusbaum C."/>
        </authorList>
    </citation>
    <scope>NUCLEOTIDE SEQUENCE [LARGE SCALE GENOMIC DNA]</scope>
    <source>
        <strain evidence="12 13">DAOM BR117</strain>
    </source>
</reference>
<feature type="signal peptide" evidence="10">
    <location>
        <begin position="1"/>
        <end position="25"/>
    </location>
</feature>
<evidence type="ECO:0000256" key="7">
    <source>
        <dbReference type="ARBA" id="ARBA00023180"/>
    </source>
</evidence>
<gene>
    <name evidence="12" type="ORF">SPPG_09473</name>
</gene>
<feature type="chain" id="PRO_5005539882" description="Receptor ligand binding region domain-containing protein" evidence="10">
    <location>
        <begin position="26"/>
        <end position="1025"/>
    </location>
</feature>
<dbReference type="eggNOG" id="KOG1055">
    <property type="taxonomic scope" value="Eukaryota"/>
</dbReference>
<feature type="transmembrane region" description="Helical" evidence="9">
    <location>
        <begin position="893"/>
        <end position="912"/>
    </location>
</feature>
<evidence type="ECO:0000259" key="11">
    <source>
        <dbReference type="Pfam" id="PF01094"/>
    </source>
</evidence>
<feature type="transmembrane region" description="Helical" evidence="9">
    <location>
        <begin position="754"/>
        <end position="776"/>
    </location>
</feature>
<evidence type="ECO:0000256" key="6">
    <source>
        <dbReference type="ARBA" id="ARBA00023170"/>
    </source>
</evidence>
<dbReference type="VEuPathDB" id="FungiDB:SPPG_09473"/>
<dbReference type="InterPro" id="IPR009030">
    <property type="entry name" value="Growth_fac_rcpt_cys_sf"/>
</dbReference>
<dbReference type="SUPFAM" id="SSF53822">
    <property type="entry name" value="Periplasmic binding protein-like I"/>
    <property type="match status" value="1"/>
</dbReference>
<dbReference type="OMA" id="YLIRTAM"/>
<comment type="subcellular location">
    <subcellularLocation>
        <location evidence="1">Membrane</location>
    </subcellularLocation>
</comment>
<evidence type="ECO:0000256" key="3">
    <source>
        <dbReference type="ARBA" id="ARBA00022989"/>
    </source>
</evidence>
<keyword evidence="7" id="KW-0325">Glycoprotein</keyword>
<dbReference type="PANTHER" id="PTHR10519:SF20">
    <property type="entry name" value="G-PROTEIN COUPLED RECEPTOR 156-RELATED"/>
    <property type="match status" value="1"/>
</dbReference>
<dbReference type="SUPFAM" id="SSF57184">
    <property type="entry name" value="Growth factor receptor domain"/>
    <property type="match status" value="1"/>
</dbReference>
<feature type="transmembrane region" description="Helical" evidence="9">
    <location>
        <begin position="834"/>
        <end position="852"/>
    </location>
</feature>
<keyword evidence="8" id="KW-0807">Transducer</keyword>
<keyword evidence="13" id="KW-1185">Reference proteome</keyword>
<feature type="transmembrane region" description="Helical" evidence="9">
    <location>
        <begin position="864"/>
        <end position="881"/>
    </location>
</feature>
<dbReference type="GeneID" id="27692598"/>
<dbReference type="PANTHER" id="PTHR10519">
    <property type="entry name" value="GABA-B RECEPTOR"/>
    <property type="match status" value="1"/>
</dbReference>
<dbReference type="Gene3D" id="3.40.50.2300">
    <property type="match status" value="2"/>
</dbReference>
<evidence type="ECO:0000313" key="12">
    <source>
        <dbReference type="EMBL" id="KNC97092.1"/>
    </source>
</evidence>
<name>A0A0L0H7A7_SPIPD</name>
<dbReference type="Pfam" id="PF01094">
    <property type="entry name" value="ANF_receptor"/>
    <property type="match status" value="1"/>
</dbReference>
<feature type="transmembrane region" description="Helical" evidence="9">
    <location>
        <begin position="663"/>
        <end position="683"/>
    </location>
</feature>
<sequence length="1025" mass="113058">MRGFNWKALLSLEILCLSLCSLAVAQDIIKIGVVMPYSLKVRSKAKEISAILPAVELAINDVKNTTLLNGTDLQVIVKDSWTREYENTTLVDSASQALAVTAELINDDKVIAVIGDMFSPTTEYEALLTSYHQIPQFGPQTSSPALSNRDRYPYLYRMTHDQERPAVTIVDYVYAMGWRNVAVVKTTDTFGASVADKVIERLNLYGITILLNQGFYQGGETDPATLQIAVKNLEQAEAHIIIVCANPQNTADIYFAAFDAGLVGREYVWLGAAGIEDSGEALLDRFGPEAILRTQGFIAAWPVNGASSASGRAWRTRWEELASSNESYYPIASDGPYYTSRAAYDIVRTLAMGFNNLLTQNLGTTADLAAGRLNKYMNLTLFQKTGWVGALGKIVLDDAGALVKKFEVWAQDGNDYEEGGQLLAEVTVDGEFSLTDTPFWNYDKSDYIPPDKPEYIVCAKGEEARRRGDQLVCTPCPDGTYNMHTNSTCKACPVGAVCKDGISVLTRQNYWRNPNETIIERAFYQCPFGGSCCQSSSGCASEAQCIDHFTGPLCGQCQPGLYSWSGKCVSCDNYSPGPLILLLLAYGAVVVAFFILPKQASGFFEDLVFFYQLSGFVLEQQDSAAESVVNFMELRFDIHLLSHPCVAPLTPIAKEARAVFTPLIMLGWFILLAGACVVCKKIFGNSRAAKLWSKIQNLPLRQNLHATAYCIGLFCYGPLFETCISFLDCIKVEGQGWFMRTNPGIMCWEGKDHITLAVFSILIALFLLCGVPWVLLRHLRYLKRSHRMFYPHAHHHEPRPLKPKPGKHVDSTKQAEDLGSVADLILYAEFKPHLWFWLPLDTVMRAIIYSVATLLGQAAYGRTLSVLFMAYVYLLIFIFVQPAETVVDNAVRIVTYISLVALASLNLARAIFTQGGMVHSSISDGVASAFLAIPVVLVPLKLPWRRMLKLRGAPKEGVMEAVDIIVKSFDSIAGQINQRSSRNLRASQVQVSTGDPGSLQVPSNIKKSATLYPPANPHLDVEHAA</sequence>
<dbReference type="InterPro" id="IPR001828">
    <property type="entry name" value="ANF_lig-bd_rcpt"/>
</dbReference>
<dbReference type="InterPro" id="IPR028082">
    <property type="entry name" value="Peripla_BP_I"/>
</dbReference>
<protein>
    <recommendedName>
        <fullName evidence="11">Receptor ligand binding region domain-containing protein</fullName>
    </recommendedName>
</protein>
<dbReference type="Proteomes" id="UP000053201">
    <property type="component" value="Unassembled WGS sequence"/>
</dbReference>
<evidence type="ECO:0000256" key="4">
    <source>
        <dbReference type="ARBA" id="ARBA00023040"/>
    </source>
</evidence>
<dbReference type="GO" id="GO:0038039">
    <property type="term" value="C:G protein-coupled receptor heterodimeric complex"/>
    <property type="evidence" value="ECO:0007669"/>
    <property type="project" value="TreeGrafter"/>
</dbReference>
<keyword evidence="6" id="KW-0675">Receptor</keyword>
<dbReference type="InterPro" id="IPR002455">
    <property type="entry name" value="GPCR3_GABA-B"/>
</dbReference>
<feature type="transmembrane region" description="Helical" evidence="9">
    <location>
        <begin position="918"/>
        <end position="940"/>
    </location>
</feature>